<evidence type="ECO:0000256" key="7">
    <source>
        <dbReference type="ARBA" id="ARBA00023228"/>
    </source>
</evidence>
<dbReference type="GO" id="GO:0005886">
    <property type="term" value="C:plasma membrane"/>
    <property type="evidence" value="ECO:0007669"/>
    <property type="project" value="TreeGrafter"/>
</dbReference>
<evidence type="ECO:0000256" key="6">
    <source>
        <dbReference type="ARBA" id="ARBA00023180"/>
    </source>
</evidence>
<keyword evidence="13" id="KW-1185">Reference proteome</keyword>
<evidence type="ECO:0000256" key="8">
    <source>
        <dbReference type="ARBA" id="ARBA00046464"/>
    </source>
</evidence>
<evidence type="ECO:0000256" key="5">
    <source>
        <dbReference type="ARBA" id="ARBA00023136"/>
    </source>
</evidence>
<reference evidence="12" key="1">
    <citation type="submission" date="2021-04" db="EMBL/GenBank/DDBJ databases">
        <authorList>
            <consortium name="Wellcome Sanger Institute Data Sharing"/>
        </authorList>
    </citation>
    <scope>NUCLEOTIDE SEQUENCE [LARGE SCALE GENOMIC DNA]</scope>
</reference>
<keyword evidence="4 11" id="KW-1133">Transmembrane helix</keyword>
<dbReference type="Proteomes" id="UP000472277">
    <property type="component" value="Chromosome 1"/>
</dbReference>
<comment type="subcellular location">
    <subcellularLocation>
        <location evidence="1">Lysosome membrane</location>
        <topology evidence="1">Multi-pass membrane protein</topology>
    </subcellularLocation>
    <subcellularLocation>
        <location evidence="11">Membrane</location>
        <topology evidence="11">Multi-pass membrane protein</topology>
    </subcellularLocation>
</comment>
<keyword evidence="3 11" id="KW-0812">Transmembrane</keyword>
<feature type="disulfide bond" evidence="10">
    <location>
        <begin position="151"/>
        <end position="175"/>
    </location>
</feature>
<dbReference type="Ensembl" id="ENSSTUT00000096341.1">
    <property type="protein sequence ID" value="ENSSTUP00000090591.1"/>
    <property type="gene ID" value="ENSSTUG00000039748.1"/>
</dbReference>
<keyword evidence="10" id="KW-1015">Disulfide bond</keyword>
<gene>
    <name evidence="12" type="primary">LOC115201034</name>
</gene>
<keyword evidence="7" id="KW-0458">Lysosome</keyword>
<sequence>ILCSDETKMYLFGLNAKRYLAGAAILGVGIWVKVDSGSLLGFLKGIKDAPAEMKQILNVGYLLIAVGAVLLIVGFLGCCGAMKESRCMLLMFFVIVLVLFIAEVAGAVVILVFKPLVGQLIEKLGTKVVQNIRKDYGENSDVTALWNLKCCGFYNYTDFTNSPFEKYTHLYPQQCCHSAVFSSCDDTSATITGCFPKLMKLIDENTIVIVAVALGIAALEILAMVVSMTLYCIISSKSD</sequence>
<dbReference type="GeneTree" id="ENSGT00940000164506"/>
<keyword evidence="5 11" id="KW-0472">Membrane</keyword>
<dbReference type="InterPro" id="IPR000301">
    <property type="entry name" value="Tetraspanin_animals"/>
</dbReference>
<feature type="transmembrane region" description="Helical" evidence="11">
    <location>
        <begin position="19"/>
        <end position="43"/>
    </location>
</feature>
<accession>A0A674D4Z5</accession>
<dbReference type="PIRSF" id="PIRSF002419">
    <property type="entry name" value="Tetraspanin"/>
    <property type="match status" value="1"/>
</dbReference>
<evidence type="ECO:0000256" key="10">
    <source>
        <dbReference type="PIRSR" id="PIRSR002419-1"/>
    </source>
</evidence>
<comment type="subunit">
    <text evidence="8">Interacts with SLC19A2. Interacts with NTRK1/TRKA.</text>
</comment>
<feature type="transmembrane region" description="Helical" evidence="11">
    <location>
        <begin position="55"/>
        <end position="77"/>
    </location>
</feature>
<evidence type="ECO:0000256" key="2">
    <source>
        <dbReference type="ARBA" id="ARBA00006840"/>
    </source>
</evidence>
<dbReference type="Gene3D" id="1.10.1450.10">
    <property type="entry name" value="Tetraspanin"/>
    <property type="match status" value="1"/>
</dbReference>
<feature type="transmembrane region" description="Helical" evidence="11">
    <location>
        <begin position="207"/>
        <end position="234"/>
    </location>
</feature>
<evidence type="ECO:0000256" key="3">
    <source>
        <dbReference type="ARBA" id="ARBA00022692"/>
    </source>
</evidence>
<comment type="function">
    <text evidence="9">Structural component of specialized membrane microdomains known as tetraspanin-enriched microdomains (TERMs), which act as platforms for receptor clustering and signaling. Participates thereby in diverse biological functions such as cell signal transduction, adhesion, migration and protein trafficking. Regulates neuronal differentiation in response to NGF by facilitating NGF-mediated activation of NTRK1/TRKA receptor tyrosine kinase and subsequent downstream signaling pathways. Plays a role in the inhibition of TNFalpha-induced apoptosis. Mechanistically, inhibits the NF-kappa-B signaling pathway by blocking phosphorylation of CHUK. Also promotes the stability of the thiamine transporter 1/SLC19A2 in intestinal epithelial cells leading to an increase of thiamine uptake process.</text>
</comment>
<reference evidence="12" key="2">
    <citation type="submission" date="2025-08" db="UniProtKB">
        <authorList>
            <consortium name="Ensembl"/>
        </authorList>
    </citation>
    <scope>IDENTIFICATION</scope>
</reference>
<dbReference type="GO" id="GO:0005765">
    <property type="term" value="C:lysosomal membrane"/>
    <property type="evidence" value="ECO:0007669"/>
    <property type="project" value="UniProtKB-SubCell"/>
</dbReference>
<dbReference type="PANTHER" id="PTHR19282">
    <property type="entry name" value="TETRASPANIN"/>
    <property type="match status" value="1"/>
</dbReference>
<evidence type="ECO:0000256" key="9">
    <source>
        <dbReference type="ARBA" id="ARBA00054958"/>
    </source>
</evidence>
<evidence type="ECO:0000313" key="12">
    <source>
        <dbReference type="Ensembl" id="ENSSTUP00000090591.1"/>
    </source>
</evidence>
<evidence type="ECO:0000256" key="4">
    <source>
        <dbReference type="ARBA" id="ARBA00022989"/>
    </source>
</evidence>
<feature type="transmembrane region" description="Helical" evidence="11">
    <location>
        <begin position="89"/>
        <end position="113"/>
    </location>
</feature>
<keyword evidence="6" id="KW-0325">Glycoprotein</keyword>
<dbReference type="InterPro" id="IPR018499">
    <property type="entry name" value="Tetraspanin/Peripherin"/>
</dbReference>
<proteinExistence type="inferred from homology"/>
<protein>
    <recommendedName>
        <fullName evidence="11">Tetraspanin</fullName>
    </recommendedName>
</protein>
<dbReference type="InterPro" id="IPR008952">
    <property type="entry name" value="Tetraspanin_EC2_sf"/>
</dbReference>
<dbReference type="AlphaFoldDB" id="A0A674D4Z5"/>
<evidence type="ECO:0000256" key="11">
    <source>
        <dbReference type="RuleBase" id="RU361218"/>
    </source>
</evidence>
<dbReference type="PROSITE" id="PS00421">
    <property type="entry name" value="TM4_1"/>
    <property type="match status" value="1"/>
</dbReference>
<dbReference type="PANTHER" id="PTHR19282:SF216">
    <property type="entry name" value="TETRASPANIN-1"/>
    <property type="match status" value="1"/>
</dbReference>
<comment type="similarity">
    <text evidence="2 11">Belongs to the tetraspanin (TM4SF) family.</text>
</comment>
<organism evidence="12 13">
    <name type="scientific">Salmo trutta</name>
    <name type="common">Brown trout</name>
    <dbReference type="NCBI Taxonomy" id="8032"/>
    <lineage>
        <taxon>Eukaryota</taxon>
        <taxon>Metazoa</taxon>
        <taxon>Chordata</taxon>
        <taxon>Craniata</taxon>
        <taxon>Vertebrata</taxon>
        <taxon>Euteleostomi</taxon>
        <taxon>Actinopterygii</taxon>
        <taxon>Neopterygii</taxon>
        <taxon>Teleostei</taxon>
        <taxon>Protacanthopterygii</taxon>
        <taxon>Salmoniformes</taxon>
        <taxon>Salmonidae</taxon>
        <taxon>Salmoninae</taxon>
        <taxon>Salmo</taxon>
    </lineage>
</organism>
<reference evidence="12" key="3">
    <citation type="submission" date="2025-09" db="UniProtKB">
        <authorList>
            <consortium name="Ensembl"/>
        </authorList>
    </citation>
    <scope>IDENTIFICATION</scope>
</reference>
<evidence type="ECO:0000256" key="1">
    <source>
        <dbReference type="ARBA" id="ARBA00004155"/>
    </source>
</evidence>
<dbReference type="Pfam" id="PF00335">
    <property type="entry name" value="Tetraspanin"/>
    <property type="match status" value="1"/>
</dbReference>
<dbReference type="SUPFAM" id="SSF48652">
    <property type="entry name" value="Tetraspanin"/>
    <property type="match status" value="1"/>
</dbReference>
<name>A0A674D4Z5_SALTR</name>
<dbReference type="PRINTS" id="PR00259">
    <property type="entry name" value="TMFOUR"/>
</dbReference>
<dbReference type="InterPro" id="IPR018503">
    <property type="entry name" value="Tetraspanin_CS"/>
</dbReference>
<evidence type="ECO:0000313" key="13">
    <source>
        <dbReference type="Proteomes" id="UP000472277"/>
    </source>
</evidence>